<sequence>MDKSELVQNEISGIEIAIIFQNFNNFPFFHHWGMHFFKKKFI</sequence>
<accession>A0A1W2H738</accession>
<gene>
    <name evidence="1" type="ORF">SAMN00777080_3295</name>
</gene>
<dbReference type="AlphaFoldDB" id="A0A1W2H738"/>
<evidence type="ECO:0000313" key="2">
    <source>
        <dbReference type="Proteomes" id="UP000192333"/>
    </source>
</evidence>
<evidence type="ECO:0000313" key="1">
    <source>
        <dbReference type="EMBL" id="SMD44669.1"/>
    </source>
</evidence>
<dbReference type="EMBL" id="LT838813">
    <property type="protein sequence ID" value="SMD44669.1"/>
    <property type="molecule type" value="Genomic_DNA"/>
</dbReference>
<reference evidence="2" key="1">
    <citation type="submission" date="2017-04" db="EMBL/GenBank/DDBJ databases">
        <authorList>
            <person name="Varghese N."/>
            <person name="Submissions S."/>
        </authorList>
    </citation>
    <scope>NUCLEOTIDE SEQUENCE [LARGE SCALE GENOMIC DNA]</scope>
    <source>
        <strain evidence="2">DSM 16537</strain>
    </source>
</reference>
<proteinExistence type="predicted"/>
<keyword evidence="2" id="KW-1185">Reference proteome</keyword>
<dbReference type="Proteomes" id="UP000192333">
    <property type="component" value="Chromosome I"/>
</dbReference>
<name>A0A1W2H738_9BACT</name>
<organism evidence="1 2">
    <name type="scientific">Aquiflexum balticum DSM 16537</name>
    <dbReference type="NCBI Taxonomy" id="758820"/>
    <lineage>
        <taxon>Bacteria</taxon>
        <taxon>Pseudomonadati</taxon>
        <taxon>Bacteroidota</taxon>
        <taxon>Cytophagia</taxon>
        <taxon>Cytophagales</taxon>
        <taxon>Cyclobacteriaceae</taxon>
        <taxon>Aquiflexum</taxon>
    </lineage>
</organism>
<dbReference type="STRING" id="758820.SAMN00777080_3295"/>
<protein>
    <submittedName>
        <fullName evidence="1">Uncharacterized protein</fullName>
    </submittedName>
</protein>